<evidence type="ECO:0000256" key="2">
    <source>
        <dbReference type="ARBA" id="ARBA00022630"/>
    </source>
</evidence>
<evidence type="ECO:0000256" key="1">
    <source>
        <dbReference type="ARBA" id="ARBA00001974"/>
    </source>
</evidence>
<evidence type="ECO:0000313" key="8">
    <source>
        <dbReference type="Proteomes" id="UP000048965"/>
    </source>
</evidence>
<feature type="domain" description="Reductase C-terminal" evidence="6">
    <location>
        <begin position="326"/>
        <end position="395"/>
    </location>
</feature>
<dbReference type="InterPro" id="IPR023753">
    <property type="entry name" value="FAD/NAD-binding_dom"/>
</dbReference>
<evidence type="ECO:0000313" key="7">
    <source>
        <dbReference type="EMBL" id="GAO05706.1"/>
    </source>
</evidence>
<protein>
    <submittedName>
        <fullName evidence="7">Ferredoxin reductase</fullName>
    </submittedName>
</protein>
<dbReference type="Pfam" id="PF14759">
    <property type="entry name" value="Reductase_C"/>
    <property type="match status" value="1"/>
</dbReference>
<gene>
    <name evidence="7" type="ORF">TPA0598_01_00750</name>
</gene>
<reference evidence="8" key="1">
    <citation type="submission" date="2014-09" db="EMBL/GenBank/DDBJ databases">
        <title>Whole genome shotgun sequence of Streptomyces sp. NBRC 110027.</title>
        <authorList>
            <person name="Komaki H."/>
            <person name="Ichikawa N."/>
            <person name="Katano-Makiyama Y."/>
            <person name="Hosoyama A."/>
            <person name="Hashimoto M."/>
            <person name="Uohara A."/>
            <person name="Kitahashi Y."/>
            <person name="Ohji S."/>
            <person name="Kimura A."/>
            <person name="Yamazoe A."/>
            <person name="Igarashi Y."/>
            <person name="Fujita N."/>
        </authorList>
    </citation>
    <scope>NUCLEOTIDE SEQUENCE [LARGE SCALE GENOMIC DNA]</scope>
    <source>
        <strain evidence="8">NBRC 110027</strain>
    </source>
</reference>
<dbReference type="GO" id="GO:0016651">
    <property type="term" value="F:oxidoreductase activity, acting on NAD(P)H"/>
    <property type="evidence" value="ECO:0007669"/>
    <property type="project" value="TreeGrafter"/>
</dbReference>
<dbReference type="InterPro" id="IPR050446">
    <property type="entry name" value="FAD-oxidoreductase/Apoptosis"/>
</dbReference>
<evidence type="ECO:0000256" key="3">
    <source>
        <dbReference type="ARBA" id="ARBA00022827"/>
    </source>
</evidence>
<keyword evidence="4" id="KW-0560">Oxidoreductase</keyword>
<dbReference type="Pfam" id="PF07992">
    <property type="entry name" value="Pyr_redox_2"/>
    <property type="match status" value="1"/>
</dbReference>
<name>A0A0P4QZ86_9ACTN</name>
<dbReference type="SUPFAM" id="SSF51905">
    <property type="entry name" value="FAD/NAD(P)-binding domain"/>
    <property type="match status" value="2"/>
</dbReference>
<dbReference type="SUPFAM" id="SSF55424">
    <property type="entry name" value="FAD/NAD-linked reductases, dimerisation (C-terminal) domain"/>
    <property type="match status" value="1"/>
</dbReference>
<keyword evidence="3" id="KW-0274">FAD</keyword>
<evidence type="ECO:0000259" key="6">
    <source>
        <dbReference type="Pfam" id="PF14759"/>
    </source>
</evidence>
<dbReference type="EMBL" id="BBNO01000001">
    <property type="protein sequence ID" value="GAO05706.1"/>
    <property type="molecule type" value="Genomic_DNA"/>
</dbReference>
<dbReference type="Gene3D" id="3.30.390.30">
    <property type="match status" value="1"/>
</dbReference>
<keyword evidence="8" id="KW-1185">Reference proteome</keyword>
<dbReference type="Gene3D" id="3.50.50.60">
    <property type="entry name" value="FAD/NAD(P)-binding domain"/>
    <property type="match status" value="2"/>
</dbReference>
<dbReference type="InterPro" id="IPR028202">
    <property type="entry name" value="Reductase_C"/>
</dbReference>
<dbReference type="PANTHER" id="PTHR43557">
    <property type="entry name" value="APOPTOSIS-INDUCING FACTOR 1"/>
    <property type="match status" value="1"/>
</dbReference>
<dbReference type="Proteomes" id="UP000048965">
    <property type="component" value="Unassembled WGS sequence"/>
</dbReference>
<dbReference type="AlphaFoldDB" id="A0A0P4QZ86"/>
<keyword evidence="2" id="KW-0285">Flavoprotein</keyword>
<organism evidence="7 8">
    <name type="scientific">Streptomyces lydicamycinicus</name>
    <dbReference type="NCBI Taxonomy" id="1546107"/>
    <lineage>
        <taxon>Bacteria</taxon>
        <taxon>Bacillati</taxon>
        <taxon>Actinomycetota</taxon>
        <taxon>Actinomycetes</taxon>
        <taxon>Kitasatosporales</taxon>
        <taxon>Streptomycetaceae</taxon>
        <taxon>Streptomyces</taxon>
    </lineage>
</organism>
<sequence length="402" mass="42106">MAAMDRIVLVGASAAGLTAADALRREGFTGSLTLVGEELWAPYDRPPLSKQVLAGAWEPERAVLRQEADIRRLNLDLRLGCRATGLDPEARTVTLADGDRLRYDGLLLATGLRPRRLPFGHDLAGVHVLRTLDDALTLRTQLCAGPRVVVIGAGFLGSEIAATARGLGLDVALVDTEPTPLARQVGTWVGGLVADLHRDHGVRLHLGRGVTGVTGAHGRVTAVTLDDGTRLPADVVVVAIGSVPAVDWLAGSGLPLGDGVRCDSHCRAAPGVYAAGDVANWPDPATGGRVRLEQRMNATEQAHAAVRNLLAGPGGSVPYTPVPFGWTDQYDAKIQFHGRCPADARVECVDGDPQARRFVALYHLGGRVVGALGWNSARALRPYRAHIGTAGAVTAGQGVGSA</sequence>
<dbReference type="PANTHER" id="PTHR43557:SF2">
    <property type="entry name" value="RIESKE DOMAIN-CONTAINING PROTEIN-RELATED"/>
    <property type="match status" value="1"/>
</dbReference>
<dbReference type="PRINTS" id="PR00411">
    <property type="entry name" value="PNDRDTASEI"/>
</dbReference>
<dbReference type="PRINTS" id="PR00368">
    <property type="entry name" value="FADPNR"/>
</dbReference>
<accession>A0A0P4QZ86</accession>
<reference evidence="7 8" key="2">
    <citation type="journal article" date="2015" name="Stand. Genomic Sci.">
        <title>Draft genome sequence of marine-derived Streptomyces sp. TP-A0598, a producer of anti-MRSA antibiotic lydicamycins.</title>
        <authorList>
            <person name="Komaki H."/>
            <person name="Ichikawa N."/>
            <person name="Hosoyama A."/>
            <person name="Fujita N."/>
            <person name="Igarashi Y."/>
        </authorList>
    </citation>
    <scope>NUCLEOTIDE SEQUENCE [LARGE SCALE GENOMIC DNA]</scope>
    <source>
        <strain evidence="7 8">NBRC 110027</strain>
    </source>
</reference>
<dbReference type="InterPro" id="IPR036188">
    <property type="entry name" value="FAD/NAD-bd_sf"/>
</dbReference>
<evidence type="ECO:0000259" key="5">
    <source>
        <dbReference type="Pfam" id="PF07992"/>
    </source>
</evidence>
<comment type="cofactor">
    <cofactor evidence="1">
        <name>FAD</name>
        <dbReference type="ChEBI" id="CHEBI:57692"/>
    </cofactor>
</comment>
<dbReference type="InterPro" id="IPR016156">
    <property type="entry name" value="FAD/NAD-linked_Rdtase_dimer_sf"/>
</dbReference>
<dbReference type="GO" id="GO:0005737">
    <property type="term" value="C:cytoplasm"/>
    <property type="evidence" value="ECO:0007669"/>
    <property type="project" value="TreeGrafter"/>
</dbReference>
<evidence type="ECO:0000256" key="4">
    <source>
        <dbReference type="ARBA" id="ARBA00023002"/>
    </source>
</evidence>
<proteinExistence type="predicted"/>
<feature type="domain" description="FAD/NAD(P)-binding" evidence="5">
    <location>
        <begin position="6"/>
        <end position="302"/>
    </location>
</feature>
<comment type="caution">
    <text evidence="7">The sequence shown here is derived from an EMBL/GenBank/DDBJ whole genome shotgun (WGS) entry which is preliminary data.</text>
</comment>